<proteinExistence type="predicted"/>
<dbReference type="KEGG" id="ral:Rumal_1733"/>
<dbReference type="AlphaFoldDB" id="E6UIW5"/>
<gene>
    <name evidence="1" type="ordered locus">Rumal_1733</name>
</gene>
<evidence type="ECO:0000313" key="2">
    <source>
        <dbReference type="Proteomes" id="UP000006919"/>
    </source>
</evidence>
<accession>E6UIW5</accession>
<sequence length="180" mass="20020">MKLQWLANKFKTDNGRIKAAVIIGAAGMLMIMLSELIPENNDESQDKDITIIKSDENDDFRKQTERELKKLLEQIDGVGKCVVMISLESSTEYIYAENISRSSDVNADRRNEKTDEEIVITECNGERKPLVRKIIDPQIGGVVIVCEGGGDISINERVQKTVSTALNISSTRVCVEAGCR</sequence>
<dbReference type="HOGENOM" id="CLU_071454_3_0_9"/>
<dbReference type="eggNOG" id="ENOG5032FH3">
    <property type="taxonomic scope" value="Bacteria"/>
</dbReference>
<dbReference type="EMBL" id="CP002403">
    <property type="protein sequence ID" value="ADU22231.1"/>
    <property type="molecule type" value="Genomic_DNA"/>
</dbReference>
<name>E6UIW5_RUMA7</name>
<evidence type="ECO:0000313" key="1">
    <source>
        <dbReference type="EMBL" id="ADU22231.1"/>
    </source>
</evidence>
<dbReference type="Proteomes" id="UP000006919">
    <property type="component" value="Chromosome"/>
</dbReference>
<reference evidence="1 2" key="1">
    <citation type="journal article" date="2011" name="J. Bacteriol.">
        <title>Complete genome of the cellulolytic ruminal bacterium Ruminococcus albus 7.</title>
        <authorList>
            <person name="Suen G."/>
            <person name="Stevenson D.M."/>
            <person name="Bruce D.C."/>
            <person name="Chertkov O."/>
            <person name="Copeland A."/>
            <person name="Cheng J.F."/>
            <person name="Detter C."/>
            <person name="Detter J.C."/>
            <person name="Goodwin L.A."/>
            <person name="Han C.S."/>
            <person name="Hauser L.J."/>
            <person name="Ivanova N.N."/>
            <person name="Kyrpides N.C."/>
            <person name="Land M.L."/>
            <person name="Lapidus A."/>
            <person name="Lucas S."/>
            <person name="Ovchinnikova G."/>
            <person name="Pitluck S."/>
            <person name="Tapia R."/>
            <person name="Woyke T."/>
            <person name="Boyum J."/>
            <person name="Mead D."/>
            <person name="Weimer P.J."/>
        </authorList>
    </citation>
    <scope>NUCLEOTIDE SEQUENCE [LARGE SCALE GENOMIC DNA]</scope>
    <source>
        <strain evidence="2">ATCC 27210 / DSM 20455 / JCM 14654 / NCDO 2250 / 7</strain>
    </source>
</reference>
<organism evidence="1 2">
    <name type="scientific">Ruminococcus albus (strain ATCC 27210 / DSM 20455 / JCM 14654 / NCDO 2250 / 7)</name>
    <dbReference type="NCBI Taxonomy" id="697329"/>
    <lineage>
        <taxon>Bacteria</taxon>
        <taxon>Bacillati</taxon>
        <taxon>Bacillota</taxon>
        <taxon>Clostridia</taxon>
        <taxon>Eubacteriales</taxon>
        <taxon>Oscillospiraceae</taxon>
        <taxon>Ruminococcus</taxon>
    </lineage>
</organism>
<protein>
    <submittedName>
        <fullName evidence="1">Stage III sporulation protein AG</fullName>
    </submittedName>
</protein>
<dbReference type="STRING" id="697329.Rumal_1733"/>